<gene>
    <name evidence="4" type="primary">Mo05268</name>
    <name evidence="4" type="ORF">E5Q_05268</name>
</gene>
<dbReference type="InParanoid" id="G7E6X1"/>
<dbReference type="PANTHER" id="PTHR43695">
    <property type="entry name" value="PUTATIVE (AFU_ORTHOLOGUE AFUA_2G17250)-RELATED"/>
    <property type="match status" value="1"/>
</dbReference>
<dbReference type="HOGENOM" id="CLU_1065909_0_0_1"/>
<evidence type="ECO:0000313" key="4">
    <source>
        <dbReference type="EMBL" id="GAA98581.1"/>
    </source>
</evidence>
<dbReference type="InterPro" id="IPR036514">
    <property type="entry name" value="SGNH_hydro_sf"/>
</dbReference>
<evidence type="ECO:0000256" key="2">
    <source>
        <dbReference type="ARBA" id="ARBA00022801"/>
    </source>
</evidence>
<protein>
    <recommendedName>
        <fullName evidence="6">SGNH hydrolase-type esterase domain-containing protein</fullName>
    </recommendedName>
</protein>
<reference evidence="4 5" key="2">
    <citation type="journal article" date="2012" name="Open Biol.">
        <title>Characteristics of nucleosomes and linker DNA regions on the genome of the basidiomycete Mixia osmundae revealed by mono- and dinucleosome mapping.</title>
        <authorList>
            <person name="Nishida H."/>
            <person name="Kondo S."/>
            <person name="Matsumoto T."/>
            <person name="Suzuki Y."/>
            <person name="Yoshikawa H."/>
            <person name="Taylor T.D."/>
            <person name="Sugiyama J."/>
        </authorList>
    </citation>
    <scope>NUCLEOTIDE SEQUENCE [LARGE SCALE GENOMIC DNA]</scope>
    <source>
        <strain evidence="5">CBS 9802 / IAM 14324 / JCM 22182 / KY 12970</strain>
    </source>
</reference>
<keyword evidence="5" id="KW-1185">Reference proteome</keyword>
<name>G7E6X1_MIXOS</name>
<dbReference type="STRING" id="764103.G7E6X1"/>
<dbReference type="InterPro" id="IPR037459">
    <property type="entry name" value="RhgT-like"/>
</dbReference>
<feature type="chain" id="PRO_5009955858" description="SGNH hydrolase-type esterase domain-containing protein" evidence="3">
    <location>
        <begin position="17"/>
        <end position="261"/>
    </location>
</feature>
<feature type="signal peptide" evidence="3">
    <location>
        <begin position="1"/>
        <end position="16"/>
    </location>
</feature>
<reference evidence="4 5" key="1">
    <citation type="journal article" date="2011" name="J. Gen. Appl. Microbiol.">
        <title>Draft genome sequencing of the enigmatic basidiomycete Mixia osmundae.</title>
        <authorList>
            <person name="Nishida H."/>
            <person name="Nagatsuka Y."/>
            <person name="Sugiyama J."/>
        </authorList>
    </citation>
    <scope>NUCLEOTIDE SEQUENCE [LARGE SCALE GENOMIC DNA]</scope>
    <source>
        <strain evidence="5">CBS 9802 / IAM 14324 / JCM 22182 / KY 12970</strain>
    </source>
</reference>
<dbReference type="AlphaFoldDB" id="G7E6X1"/>
<dbReference type="OrthoDB" id="2141316at2759"/>
<accession>G7E6X1</accession>
<evidence type="ECO:0000256" key="1">
    <source>
        <dbReference type="ARBA" id="ARBA00008668"/>
    </source>
</evidence>
<dbReference type="EMBL" id="BABT02000153">
    <property type="protein sequence ID" value="GAA98581.1"/>
    <property type="molecule type" value="Genomic_DNA"/>
</dbReference>
<keyword evidence="2" id="KW-0378">Hydrolase</keyword>
<sequence>MLTIATLLAFSAVARAQSLPPSAGIFIAGDSTVATPSNGWTQSADLIFAEPYLSFARAGRSMRMAFAEGMFTNITTAAAKSTLDTKYAIIEMGHNEGNSGNLNDGREPCPDDADKQTQAACDAAGVKTFAEYLTDAVTLLQQAGLTVVLASPTVDMPYGDDGFCYVQSRFSKQAQAVAAATGAQFIDIEAASAAMWQHAEYSGTIRNFKPDHTHTTSTGSARIAFAVAKAITCSDSTLKTVLKAGLSHIMPPNCAPVAPLC</sequence>
<evidence type="ECO:0000256" key="3">
    <source>
        <dbReference type="SAM" id="SignalP"/>
    </source>
</evidence>
<evidence type="ECO:0000313" key="5">
    <source>
        <dbReference type="Proteomes" id="UP000009131"/>
    </source>
</evidence>
<organism evidence="4 5">
    <name type="scientific">Mixia osmundae (strain CBS 9802 / IAM 14324 / JCM 22182 / KY 12970)</name>
    <dbReference type="NCBI Taxonomy" id="764103"/>
    <lineage>
        <taxon>Eukaryota</taxon>
        <taxon>Fungi</taxon>
        <taxon>Dikarya</taxon>
        <taxon>Basidiomycota</taxon>
        <taxon>Pucciniomycotina</taxon>
        <taxon>Mixiomycetes</taxon>
        <taxon>Mixiales</taxon>
        <taxon>Mixiaceae</taxon>
        <taxon>Mixia</taxon>
    </lineage>
</organism>
<dbReference type="GO" id="GO:0016787">
    <property type="term" value="F:hydrolase activity"/>
    <property type="evidence" value="ECO:0007669"/>
    <property type="project" value="UniProtKB-KW"/>
</dbReference>
<proteinExistence type="inferred from homology"/>
<dbReference type="Proteomes" id="UP000009131">
    <property type="component" value="Unassembled WGS sequence"/>
</dbReference>
<comment type="similarity">
    <text evidence="1">Belongs to the 'GDSL' lipolytic enzyme family.</text>
</comment>
<comment type="caution">
    <text evidence="4">The sequence shown here is derived from an EMBL/GenBank/DDBJ whole genome shotgun (WGS) entry which is preliminary data.</text>
</comment>
<dbReference type="SUPFAM" id="SSF52266">
    <property type="entry name" value="SGNH hydrolase"/>
    <property type="match status" value="1"/>
</dbReference>
<dbReference type="Gene3D" id="3.40.50.1110">
    <property type="entry name" value="SGNH hydrolase"/>
    <property type="match status" value="1"/>
</dbReference>
<evidence type="ECO:0008006" key="6">
    <source>
        <dbReference type="Google" id="ProtNLM"/>
    </source>
</evidence>
<dbReference type="PANTHER" id="PTHR43695:SF1">
    <property type="entry name" value="RHAMNOGALACTURONAN ACETYLESTERASE"/>
    <property type="match status" value="1"/>
</dbReference>
<keyword evidence="3" id="KW-0732">Signal</keyword>
<dbReference type="RefSeq" id="XP_014567604.1">
    <property type="nucleotide sequence ID" value="XM_014712118.1"/>
</dbReference>